<dbReference type="PROSITE" id="PS50003">
    <property type="entry name" value="PH_DOMAIN"/>
    <property type="match status" value="1"/>
</dbReference>
<dbReference type="AlphaFoldDB" id="A0AAX4P8I9"/>
<evidence type="ECO:0000313" key="3">
    <source>
        <dbReference type="EMBL" id="WZN62346.1"/>
    </source>
</evidence>
<feature type="region of interest" description="Disordered" evidence="1">
    <location>
        <begin position="64"/>
        <end position="87"/>
    </location>
</feature>
<dbReference type="Gene3D" id="2.30.29.30">
    <property type="entry name" value="Pleckstrin-homology domain (PH domain)/Phosphotyrosine-binding domain (PTB)"/>
    <property type="match status" value="1"/>
</dbReference>
<dbReference type="EMBL" id="CP151505">
    <property type="protein sequence ID" value="WZN62346.1"/>
    <property type="molecule type" value="Genomic_DNA"/>
</dbReference>
<proteinExistence type="predicted"/>
<dbReference type="Proteomes" id="UP001472866">
    <property type="component" value="Chromosome 05"/>
</dbReference>
<evidence type="ECO:0000259" key="2">
    <source>
        <dbReference type="PROSITE" id="PS50003"/>
    </source>
</evidence>
<organism evidence="3 4">
    <name type="scientific">Chloropicon roscoffensis</name>
    <dbReference type="NCBI Taxonomy" id="1461544"/>
    <lineage>
        <taxon>Eukaryota</taxon>
        <taxon>Viridiplantae</taxon>
        <taxon>Chlorophyta</taxon>
        <taxon>Chloropicophyceae</taxon>
        <taxon>Chloropicales</taxon>
        <taxon>Chloropicaceae</taxon>
        <taxon>Chloropicon</taxon>
    </lineage>
</organism>
<dbReference type="SUPFAM" id="SSF50729">
    <property type="entry name" value="PH domain-like"/>
    <property type="match status" value="1"/>
</dbReference>
<evidence type="ECO:0000256" key="1">
    <source>
        <dbReference type="SAM" id="MobiDB-lite"/>
    </source>
</evidence>
<sequence>MVVEKTFEVVFVQTAEQAVLCRYQIGKSGITVTNTLNEEVALFVRWENVQAWWHAKAKGELNVNEKVERSSSEVGGGESSSSGTSERIHRFKCEQMPDLVDSMTRSLSSLLKAQQSAILDVEREAVEKGAAKERGEESGSKLTFKLEKAVEGNLMKQRNKFPKSWQRRFFVLVEDAGYCAVRYYATREDYVAGGAPLGSVDLRTIDKFTYSGDLIYFEAFQPNKDRSKEWILKGDPNSTKEVLSEWATVLQEIYDDVKQS</sequence>
<dbReference type="SMART" id="SM00233">
    <property type="entry name" value="PH"/>
    <property type="match status" value="1"/>
</dbReference>
<keyword evidence="4" id="KW-1185">Reference proteome</keyword>
<dbReference type="InterPro" id="IPR001849">
    <property type="entry name" value="PH_domain"/>
</dbReference>
<feature type="domain" description="PH" evidence="2">
    <location>
        <begin position="147"/>
        <end position="255"/>
    </location>
</feature>
<dbReference type="InterPro" id="IPR011993">
    <property type="entry name" value="PH-like_dom_sf"/>
</dbReference>
<evidence type="ECO:0000313" key="4">
    <source>
        <dbReference type="Proteomes" id="UP001472866"/>
    </source>
</evidence>
<name>A0AAX4P8I9_9CHLO</name>
<accession>A0AAX4P8I9</accession>
<gene>
    <name evidence="3" type="ORF">HKI87_05g38820</name>
</gene>
<reference evidence="3 4" key="1">
    <citation type="submission" date="2024-03" db="EMBL/GenBank/DDBJ databases">
        <title>Complete genome sequence of the green alga Chloropicon roscoffensis RCC1871.</title>
        <authorList>
            <person name="Lemieux C."/>
            <person name="Pombert J.-F."/>
            <person name="Otis C."/>
            <person name="Turmel M."/>
        </authorList>
    </citation>
    <scope>NUCLEOTIDE SEQUENCE [LARGE SCALE GENOMIC DNA]</scope>
    <source>
        <strain evidence="3 4">RCC1871</strain>
    </source>
</reference>
<protein>
    <submittedName>
        <fullName evidence="3">PH domain-containing protein</fullName>
    </submittedName>
</protein>